<gene>
    <name evidence="1" type="ORF">T9A_00370</name>
</gene>
<dbReference type="EMBL" id="ARXU01000001">
    <property type="protein sequence ID" value="KGD63050.1"/>
    <property type="molecule type" value="Genomic_DNA"/>
</dbReference>
<sequence length="171" mass="19189">MSHLHIDDFSHDVARILMQAYMSFPRPGALYVEDIIGPTEVDDVGLHSSRHMACLGAMLWLAEEGLLRYQATIFQEGIEQSVLTNKAFVLLTAISELRFDNTDPSLPATVKHEKATLAEQFLQAIRAQDSVRTTAVVRYLLSRNPEPVQAEEFADLLKHDDNPHVVTEDGF</sequence>
<dbReference type="RefSeq" id="WP_035244599.1">
    <property type="nucleotide sequence ID" value="NZ_ARXU01000001.1"/>
</dbReference>
<reference evidence="1 2" key="1">
    <citation type="submission" date="2012-09" db="EMBL/GenBank/DDBJ databases">
        <title>Genome Sequence of alkane-degrading Bacterium Alcanivorax jadensis T9.</title>
        <authorList>
            <person name="Lai Q."/>
            <person name="Shao Z."/>
        </authorList>
    </citation>
    <scope>NUCLEOTIDE SEQUENCE [LARGE SCALE GENOMIC DNA]</scope>
    <source>
        <strain evidence="1 2">T9</strain>
    </source>
</reference>
<proteinExistence type="predicted"/>
<accession>A0ABR4WHT9</accession>
<name>A0ABR4WHT9_9GAMM</name>
<dbReference type="Proteomes" id="UP000029443">
    <property type="component" value="Unassembled WGS sequence"/>
</dbReference>
<evidence type="ECO:0000313" key="1">
    <source>
        <dbReference type="EMBL" id="KGD63050.1"/>
    </source>
</evidence>
<keyword evidence="2" id="KW-1185">Reference proteome</keyword>
<organism evidence="1 2">
    <name type="scientific">Alcanivorax jadensis T9</name>
    <dbReference type="NCBI Taxonomy" id="1177181"/>
    <lineage>
        <taxon>Bacteria</taxon>
        <taxon>Pseudomonadati</taxon>
        <taxon>Pseudomonadota</taxon>
        <taxon>Gammaproteobacteria</taxon>
        <taxon>Oceanospirillales</taxon>
        <taxon>Alcanivoracaceae</taxon>
        <taxon>Alcanivorax</taxon>
    </lineage>
</organism>
<protein>
    <submittedName>
        <fullName evidence="1">Uncharacterized protein</fullName>
    </submittedName>
</protein>
<evidence type="ECO:0000313" key="2">
    <source>
        <dbReference type="Proteomes" id="UP000029443"/>
    </source>
</evidence>
<comment type="caution">
    <text evidence="1">The sequence shown here is derived from an EMBL/GenBank/DDBJ whole genome shotgun (WGS) entry which is preliminary data.</text>
</comment>